<dbReference type="Proteomes" id="UP000033961">
    <property type="component" value="Chromosome I"/>
</dbReference>
<keyword evidence="2" id="KW-0812">Transmembrane</keyword>
<reference evidence="3 4" key="1">
    <citation type="journal article" date="2015" name="Genome Announc.">
        <title>Draft Genome Sequences of Leptospira santarosai Strains U160, U164, and U233, Isolated from Asymptomatic Cattle.</title>
        <authorList>
            <person name="Kremer F.S."/>
            <person name="Eslabao M.R."/>
            <person name="Provisor M."/>
            <person name="Woloski R.D."/>
            <person name="Ramires O.V."/>
            <person name="Moreno L.Z."/>
            <person name="Moreno A.M."/>
            <person name="Hamond C."/>
            <person name="Lilenbaum W."/>
            <person name="Dellagostin O.A."/>
        </authorList>
    </citation>
    <scope>NUCLEOTIDE SEQUENCE [LARGE SCALE GENOMIC DNA]</scope>
    <source>
        <strain evidence="3 4">U160</strain>
    </source>
</reference>
<feature type="transmembrane region" description="Helical" evidence="2">
    <location>
        <begin position="348"/>
        <end position="369"/>
    </location>
</feature>
<gene>
    <name evidence="3" type="ORF">XB16_3339</name>
</gene>
<keyword evidence="2" id="KW-0472">Membrane</keyword>
<feature type="coiled-coil region" evidence="1">
    <location>
        <begin position="237"/>
        <end position="264"/>
    </location>
</feature>
<dbReference type="AlphaFoldDB" id="A0A2P1QXJ2"/>
<sequence length="423" mass="49525">MPIDNLEKSIELIEKRIVRISFMLIAISLSISYFLLDSVISYYRVKAFENALIDSVLLAERLKWNESDRSYELDRLNDLYKDLDEVKKDSAEMLWNVEYDKIIEMRRRLLSLLKGRYSLFEFSLSDKGIFEYKDGVGVNKFWLEIDSTKIPVKATELKENVWKINFKSFYEDLNSSYIGPFTIRNSKEVFLFETALKMQNFLMSLEEIDAALERIRKLDRSQFYTKKNDNPDIQKRIESIELSISNVNAKLEKINSDTNEYKKKYSEKINYKDKKEELRGKNFQTLTISNFSVSFFTVLYLYPLIVFLCLLWLRINANRLLGLAYRLKFGDSYYSAWFLMYPDVYSRIVALLILISPMLMGLAVVLYLMTYSKEVSDIFGLPISIGEIIILAFIQVGAIIIAFFQAVKILNTLASIFESKKVK</sequence>
<name>A0A2P1QXJ2_9LEPT</name>
<feature type="transmembrane region" description="Helical" evidence="2">
    <location>
        <begin position="381"/>
        <end position="404"/>
    </location>
</feature>
<evidence type="ECO:0000313" key="3">
    <source>
        <dbReference type="EMBL" id="AVQ13630.1"/>
    </source>
</evidence>
<proteinExistence type="predicted"/>
<evidence type="ECO:0000313" key="4">
    <source>
        <dbReference type="Proteomes" id="UP000033961"/>
    </source>
</evidence>
<evidence type="ECO:0000256" key="2">
    <source>
        <dbReference type="SAM" id="Phobius"/>
    </source>
</evidence>
<feature type="transmembrane region" description="Helical" evidence="2">
    <location>
        <begin position="17"/>
        <end position="36"/>
    </location>
</feature>
<organism evidence="3 4">
    <name type="scientific">Leptospira santarosai</name>
    <dbReference type="NCBI Taxonomy" id="28183"/>
    <lineage>
        <taxon>Bacteria</taxon>
        <taxon>Pseudomonadati</taxon>
        <taxon>Spirochaetota</taxon>
        <taxon>Spirochaetia</taxon>
        <taxon>Leptospirales</taxon>
        <taxon>Leptospiraceae</taxon>
        <taxon>Leptospira</taxon>
    </lineage>
</organism>
<accession>A0A2P1QXJ2</accession>
<protein>
    <submittedName>
        <fullName evidence="3">Uncharacterized protein</fullName>
    </submittedName>
</protein>
<evidence type="ECO:0000256" key="1">
    <source>
        <dbReference type="SAM" id="Coils"/>
    </source>
</evidence>
<keyword evidence="2" id="KW-1133">Transmembrane helix</keyword>
<dbReference type="EMBL" id="CP027843">
    <property type="protein sequence ID" value="AVQ13630.1"/>
    <property type="molecule type" value="Genomic_DNA"/>
</dbReference>
<feature type="transmembrane region" description="Helical" evidence="2">
    <location>
        <begin position="291"/>
        <end position="313"/>
    </location>
</feature>
<keyword evidence="1" id="KW-0175">Coiled coil</keyword>